<keyword evidence="2" id="KW-1185">Reference proteome</keyword>
<dbReference type="EMBL" id="CM020620">
    <property type="protein sequence ID" value="KAK1870160.1"/>
    <property type="molecule type" value="Genomic_DNA"/>
</dbReference>
<proteinExistence type="predicted"/>
<evidence type="ECO:0000313" key="2">
    <source>
        <dbReference type="Proteomes" id="UP000798662"/>
    </source>
</evidence>
<accession>A0ACC3CJ75</accession>
<organism evidence="1 2">
    <name type="scientific">Pyropia yezoensis</name>
    <name type="common">Susabi-nori</name>
    <name type="synonym">Porphyra yezoensis</name>
    <dbReference type="NCBI Taxonomy" id="2788"/>
    <lineage>
        <taxon>Eukaryota</taxon>
        <taxon>Rhodophyta</taxon>
        <taxon>Bangiophyceae</taxon>
        <taxon>Bangiales</taxon>
        <taxon>Bangiaceae</taxon>
        <taxon>Pyropia</taxon>
    </lineage>
</organism>
<sequence>MARAAFVVPPPWSARALRGRTAAATLLRRHPHRGRLPVAPARSTQPARLPCADGMTMASAAEAAFVDAVTTAAAELAAPMGLEVHSVTWARGKLGVLVRTPDQDADVDSEDDELGQGDDEFEDDEDVNLADEAEAAADGVDDAAWDTADLGDAEEIDLGVEDADAGALPEDDIDDDNDAGGHGASLRQCQRLSTALEALLDGGAIPVPADAYTLEVGTPGAPSVLTRDFEFEVFKSFPVTVRTTEVWRKADRFSGTLHSRTEAAVVLNLKGRLLKIPL</sequence>
<comment type="caution">
    <text evidence="1">The sequence shown here is derived from an EMBL/GenBank/DDBJ whole genome shotgun (WGS) entry which is preliminary data.</text>
</comment>
<name>A0ACC3CJ75_PYRYE</name>
<gene>
    <name evidence="1" type="ORF">I4F81_012623</name>
</gene>
<dbReference type="Proteomes" id="UP000798662">
    <property type="component" value="Chromosome 3"/>
</dbReference>
<evidence type="ECO:0000313" key="1">
    <source>
        <dbReference type="EMBL" id="KAK1870160.1"/>
    </source>
</evidence>
<reference evidence="1" key="1">
    <citation type="submission" date="2019-11" db="EMBL/GenBank/DDBJ databases">
        <title>Nori genome reveals adaptations in red seaweeds to the harsh intertidal environment.</title>
        <authorList>
            <person name="Wang D."/>
            <person name="Mao Y."/>
        </authorList>
    </citation>
    <scope>NUCLEOTIDE SEQUENCE</scope>
    <source>
        <tissue evidence="1">Gametophyte</tissue>
    </source>
</reference>
<protein>
    <submittedName>
        <fullName evidence="1">Uncharacterized protein</fullName>
    </submittedName>
</protein>